<dbReference type="EMBL" id="JX649862">
    <property type="protein sequence ID" value="AGC71099.1"/>
    <property type="molecule type" value="Genomic_DNA"/>
</dbReference>
<accession>L7VUF8</accession>
<name>L7VUF8_9BACT</name>
<reference evidence="1" key="1">
    <citation type="submission" date="2012-09" db="EMBL/GenBank/DDBJ databases">
        <title>Metagenomic Characterization of a Microbial Community in Wastewater Detects High Levels of Antibiotic Resistance.</title>
        <authorList>
            <person name="Abrams M."/>
            <person name="Caldwell A."/>
            <person name="Vandaei E."/>
            <person name="Lee W."/>
            <person name="Perrott J."/>
            <person name="Khan S.Y."/>
            <person name="Ta J."/>
            <person name="Romero D."/>
            <person name="Nguyen V."/>
            <person name="Pourmand N."/>
            <person name="Ouverney C.C."/>
        </authorList>
    </citation>
    <scope>NUCLEOTIDE SEQUENCE</scope>
</reference>
<sequence length="335" mass="34630">MPPKRPEAPNDPAGIKAQALNALKMAIEHMPPGPTKEAVQELIDRIESGDDLSLSPQAKAEISQLIASAKIALGLDPVGFATWASTLDDRDLTLWAQDFASALNGAGQAVHGLLEGVGDALGLIAGLSYGMLTNPEGTSGLVSEMVENFDLIYMISEGADVGIATWDSGAEGQGKIVMSVMLAILMGTASKSSKFVSETPLPVPPGSPGRVVANALESHELSFANDIVGFRGGTLTGAPTRYFPGIDGALDGVPISLKQTKGGLGSVLKNASKAEAQAKNAGYSGVEVFIEAKNVDKTSLLDFAEKGPLAKIPSQGTVSSIHVLTADGWVRISGR</sequence>
<evidence type="ECO:0000313" key="1">
    <source>
        <dbReference type="EMBL" id="AGC71099.1"/>
    </source>
</evidence>
<protein>
    <submittedName>
        <fullName evidence="1">Uncharacterized protein</fullName>
    </submittedName>
</protein>
<proteinExistence type="predicted"/>
<dbReference type="AlphaFoldDB" id="L7VUF8"/>
<organism evidence="1">
    <name type="scientific">uncultured bacterium A1Q1_fos_2067</name>
    <dbReference type="NCBI Taxonomy" id="1256560"/>
    <lineage>
        <taxon>Bacteria</taxon>
        <taxon>environmental samples</taxon>
    </lineage>
</organism>